<dbReference type="Gene3D" id="1.10.439.10">
    <property type="entry name" value="Penicillin Amidohydrolase, domain 1"/>
    <property type="match status" value="1"/>
</dbReference>
<dbReference type="PATRIC" id="fig|29536.5.peg.1425"/>
<dbReference type="InterPro" id="IPR043147">
    <property type="entry name" value="Penicillin_amidase_A-knob"/>
</dbReference>
<keyword evidence="6" id="KW-0106">Calcium</keyword>
<keyword evidence="3 7" id="KW-0378">Hydrolase</keyword>
<dbReference type="EC" id="3.5.1.93" evidence="7"/>
<dbReference type="PIRSF" id="PIRSF001227">
    <property type="entry name" value="Pen_acylase"/>
    <property type="match status" value="1"/>
</dbReference>
<dbReference type="Gene3D" id="2.30.120.10">
    <property type="match status" value="1"/>
</dbReference>
<dbReference type="SUPFAM" id="SSF56235">
    <property type="entry name" value="N-terminal nucleophile aminohydrolases (Ntn hydrolases)"/>
    <property type="match status" value="1"/>
</dbReference>
<dbReference type="InterPro" id="IPR043146">
    <property type="entry name" value="Penicillin_amidase_N_B-knob"/>
</dbReference>
<feature type="binding site" evidence="6">
    <location>
        <position position="273"/>
    </location>
    <ligand>
        <name>Ca(2+)</name>
        <dbReference type="ChEBI" id="CHEBI:29108"/>
    </ligand>
</feature>
<evidence type="ECO:0000313" key="7">
    <source>
        <dbReference type="EMBL" id="OAZ04360.1"/>
    </source>
</evidence>
<keyword evidence="2" id="KW-0732">Signal</keyword>
<dbReference type="InterPro" id="IPR023343">
    <property type="entry name" value="Penicillin_amidase_dom1"/>
</dbReference>
<evidence type="ECO:0000256" key="5">
    <source>
        <dbReference type="PIRSR" id="PIRSR001227-1"/>
    </source>
</evidence>
<dbReference type="GO" id="GO:0017000">
    <property type="term" value="P:antibiotic biosynthetic process"/>
    <property type="evidence" value="ECO:0007669"/>
    <property type="project" value="InterPro"/>
</dbReference>
<evidence type="ECO:0000313" key="8">
    <source>
        <dbReference type="Proteomes" id="UP000093807"/>
    </source>
</evidence>
<dbReference type="InterPro" id="IPR014395">
    <property type="entry name" value="Pen/GL7ACA/AHL_acylase"/>
</dbReference>
<evidence type="ECO:0000256" key="1">
    <source>
        <dbReference type="ARBA" id="ARBA00006586"/>
    </source>
</evidence>
<dbReference type="Pfam" id="PF01804">
    <property type="entry name" value="Penicil_amidase"/>
    <property type="match status" value="1"/>
</dbReference>
<feature type="binding site" evidence="6">
    <location>
        <position position="276"/>
    </location>
    <ligand>
        <name>Ca(2+)</name>
        <dbReference type="ChEBI" id="CHEBI:29108"/>
    </ligand>
</feature>
<evidence type="ECO:0000256" key="3">
    <source>
        <dbReference type="ARBA" id="ARBA00022801"/>
    </source>
</evidence>
<dbReference type="GO" id="GO:0046872">
    <property type="term" value="F:metal ion binding"/>
    <property type="evidence" value="ECO:0007669"/>
    <property type="project" value="UniProtKB-KW"/>
</dbReference>
<dbReference type="GO" id="GO:0033968">
    <property type="term" value="F:glutaryl-7-aminocephalosporanic-acid acylase activity"/>
    <property type="evidence" value="ECO:0007669"/>
    <property type="project" value="UniProtKB-EC"/>
</dbReference>
<accession>A0A199XRU8</accession>
<evidence type="ECO:0000256" key="4">
    <source>
        <dbReference type="ARBA" id="ARBA00023145"/>
    </source>
</evidence>
<gene>
    <name evidence="7" type="ORF">FLB_13550</name>
</gene>
<dbReference type="Gene3D" id="1.10.1400.10">
    <property type="match status" value="1"/>
</dbReference>
<keyword evidence="6" id="KW-0479">Metal-binding</keyword>
<dbReference type="AlphaFoldDB" id="A0A199XRU8"/>
<dbReference type="Gene3D" id="3.60.20.10">
    <property type="entry name" value="Glutamine Phosphoribosylpyrophosphate, subunit 1, domain 1"/>
    <property type="match status" value="1"/>
</dbReference>
<keyword evidence="8" id="KW-1185">Reference proteome</keyword>
<comment type="cofactor">
    <cofactor evidence="6">
        <name>Ca(2+)</name>
        <dbReference type="ChEBI" id="CHEBI:29108"/>
    </cofactor>
    <text evidence="6">Binds 1 Ca(2+) ion per dimer.</text>
</comment>
<dbReference type="RefSeq" id="WP_317039020.1">
    <property type="nucleotide sequence ID" value="NZ_JMTM01000035.1"/>
</dbReference>
<comment type="similarity">
    <text evidence="1">Belongs to the peptidase S45 family.</text>
</comment>
<dbReference type="Proteomes" id="UP000093807">
    <property type="component" value="Unassembled WGS sequence"/>
</dbReference>
<evidence type="ECO:0000256" key="2">
    <source>
        <dbReference type="ARBA" id="ARBA00022729"/>
    </source>
</evidence>
<dbReference type="InterPro" id="IPR029055">
    <property type="entry name" value="Ntn_hydrolases_N"/>
</dbReference>
<dbReference type="InterPro" id="IPR002692">
    <property type="entry name" value="S45"/>
</dbReference>
<comment type="caution">
    <text evidence="7">The sequence shown here is derived from an EMBL/GenBank/DDBJ whole genome shotgun (WGS) entry which is preliminary data.</text>
</comment>
<evidence type="ECO:0000256" key="6">
    <source>
        <dbReference type="PIRSR" id="PIRSR001227-2"/>
    </source>
</evidence>
<dbReference type="EMBL" id="JMTM01000035">
    <property type="protein sequence ID" value="OAZ04360.1"/>
    <property type="molecule type" value="Genomic_DNA"/>
</dbReference>
<sequence>MKTQHYYWAIVWMLVLNPFSSIWAQQLTASEVKRMEQQAKQVTIIRDNWGIAHVYGKTDADAVFGMLYAQCEDDFKRVEMNYIDKLGRLAEVKGASVLYNDLETRLLIDAEEAKADYKKAAPWLKKLMNSYADAINYYLYKHPEIKPLLLTRFEPWFPLLWTDGSIGAISTADLSTGELKAFYSGNNDKVAYIERDVNVQTGSNGFAIAPSKSVTGNALLYINPHTTFYFRPEIQISSQEGLNAYGAVTWGQFFIYQGFNENCGWMHTSSNVDVADMYAEKIVEQKGKLFYEYDGKLLPVKEKNIVLKYLDKEQMASKTIKTYFTIHGPIMAKRDGKWISLKSKNRNMESLVQSWVRTKSKDFKDYQKAMALKANTSNNTVYADNKGNIAYWHGNFIPVRDKSLNWAKVVDGTTSKTQWKGLHPVSETVHLYNPSNGWLQNCNSTPYSVAGNNSPKESNYLPYMAPDGENFRGINAVRIFSQNKKYTLDDLIKDGYDTKLSAFEVLLPALIANFQKDAQTQEPKFKDLEAPIQVLKNWNYYSNVNSVATTLANEWAFKLNPILQKVYIDEGEKDQVENMTEFAKTAGIDDMLPQLREVIQELRTKFGKWEIPWGDINRFQRPSGDIDLTYDDNQESLAMGTASVLWGSLPAFKSSYQNNSKKRYGYNGNSFICAVEFGTKIKAKSLLAGGNSGDPNSKHFFDQAKMYQNAQFKDVLFYKEDVQKNAEKTYHPGE</sequence>
<protein>
    <submittedName>
        <fullName evidence="7">Glutaryl-7-aminocephalosporanic-acid acylase</fullName>
        <ecNumber evidence="7">3.5.1.93</ecNumber>
    </submittedName>
</protein>
<organism evidence="7 8">
    <name type="scientific">Flavobacterium succinicans</name>
    <dbReference type="NCBI Taxonomy" id="29536"/>
    <lineage>
        <taxon>Bacteria</taxon>
        <taxon>Pseudomonadati</taxon>
        <taxon>Bacteroidota</taxon>
        <taxon>Flavobacteriia</taxon>
        <taxon>Flavobacteriales</taxon>
        <taxon>Flavobacteriaceae</taxon>
        <taxon>Flavobacterium</taxon>
    </lineage>
</organism>
<name>A0A199XRU8_9FLAO</name>
<dbReference type="PANTHER" id="PTHR34218">
    <property type="entry name" value="PEPTIDASE S45 PENICILLIN AMIDASE"/>
    <property type="match status" value="1"/>
</dbReference>
<dbReference type="PANTHER" id="PTHR34218:SF3">
    <property type="entry name" value="ACYL-HOMOSERINE LACTONE ACYLASE PVDQ"/>
    <property type="match status" value="1"/>
</dbReference>
<reference evidence="7 8" key="1">
    <citation type="submission" date="2016-06" db="EMBL/GenBank/DDBJ databases">
        <title>Draft genome sequence of Flavobacterium succinicans strain DD5b.</title>
        <authorList>
            <person name="Poehlein A."/>
            <person name="Daniel R."/>
            <person name="Simeonova D.D."/>
        </authorList>
    </citation>
    <scope>NUCLEOTIDE SEQUENCE [LARGE SCALE GENOMIC DNA]</scope>
    <source>
        <strain evidence="7 8">DD5b</strain>
    </source>
</reference>
<feature type="active site" description="Nucleophile" evidence="5">
    <location>
        <position position="203"/>
    </location>
</feature>
<keyword evidence="4" id="KW-0865">Zymogen</keyword>
<proteinExistence type="inferred from homology"/>